<protein>
    <submittedName>
        <fullName evidence="6">Multiple sugar transport system substrate-binding protein</fullName>
    </submittedName>
</protein>
<dbReference type="RefSeq" id="WP_309967436.1">
    <property type="nucleotide sequence ID" value="NZ_JAVDWH010000001.1"/>
</dbReference>
<evidence type="ECO:0000256" key="5">
    <source>
        <dbReference type="SAM" id="SignalP"/>
    </source>
</evidence>
<evidence type="ECO:0000256" key="4">
    <source>
        <dbReference type="SAM" id="MobiDB-lite"/>
    </source>
</evidence>
<dbReference type="InterPro" id="IPR050490">
    <property type="entry name" value="Bact_solute-bd_prot1"/>
</dbReference>
<dbReference type="Proteomes" id="UP001257739">
    <property type="component" value="Unassembled WGS sequence"/>
</dbReference>
<keyword evidence="3 5" id="KW-0732">Signal</keyword>
<dbReference type="InterPro" id="IPR006059">
    <property type="entry name" value="SBP"/>
</dbReference>
<reference evidence="6 7" key="1">
    <citation type="submission" date="2023-07" db="EMBL/GenBank/DDBJ databases">
        <title>Sorghum-associated microbial communities from plants grown in Nebraska, USA.</title>
        <authorList>
            <person name="Schachtman D."/>
        </authorList>
    </citation>
    <scope>NUCLEOTIDE SEQUENCE [LARGE SCALE GENOMIC DNA]</scope>
    <source>
        <strain evidence="6 7">BE248</strain>
    </source>
</reference>
<dbReference type="PANTHER" id="PTHR43649">
    <property type="entry name" value="ARABINOSE-BINDING PROTEIN-RELATED"/>
    <property type="match status" value="1"/>
</dbReference>
<keyword evidence="6" id="KW-0762">Sugar transport</keyword>
<dbReference type="SUPFAM" id="SSF53850">
    <property type="entry name" value="Periplasmic binding protein-like II"/>
    <property type="match status" value="1"/>
</dbReference>
<feature type="chain" id="PRO_5045174303" evidence="5">
    <location>
        <begin position="26"/>
        <end position="407"/>
    </location>
</feature>
<evidence type="ECO:0000256" key="1">
    <source>
        <dbReference type="ARBA" id="ARBA00008520"/>
    </source>
</evidence>
<evidence type="ECO:0000313" key="6">
    <source>
        <dbReference type="EMBL" id="MDR7086149.1"/>
    </source>
</evidence>
<gene>
    <name evidence="6" type="ORF">J2X11_000988</name>
</gene>
<sequence length="407" mass="42829">MSVRGRRTAAFGLVFALLAACGGNAKPESTVTLNWYVGPDRIDAQALATSCNTADYRIVVQELPRDVDDRHQTLVRRLVAKDTSIDLLSLDSAFTAEFAEAQFLAPVPEDLIPIYSKDIVPAALQAATYEEALVVAPWWFDPQLLWYRGNIAERAGLDTTKAVTWDALIAGAQRLGVTVQFDDQDGSGLSEWVNALIAGSDGELIAGTGRNAKVGLDSDAGRSAAGVVKFYNEAKVGPGPSRSALEAFAAPNGGFLLAPSSVISDPAVAGVAADMGWAPYPMTGTTSVSPLAGVGLSVPLYAPHTDLSYKAISCLTAPSVMRAIMSSAGHSSSRITTYDDPALGTTFPMAQVAKAAVTSGRAVPTTPYWNLVRRAIDDSWLPLAGVNDETPKSSQRMAAASLRGDLP</sequence>
<dbReference type="Gene3D" id="3.40.190.10">
    <property type="entry name" value="Periplasmic binding protein-like II"/>
    <property type="match status" value="2"/>
</dbReference>
<evidence type="ECO:0000313" key="7">
    <source>
        <dbReference type="Proteomes" id="UP001257739"/>
    </source>
</evidence>
<keyword evidence="2" id="KW-0813">Transport</keyword>
<organism evidence="6 7">
    <name type="scientific">Aeromicrobium panaciterrae</name>
    <dbReference type="NCBI Taxonomy" id="363861"/>
    <lineage>
        <taxon>Bacteria</taxon>
        <taxon>Bacillati</taxon>
        <taxon>Actinomycetota</taxon>
        <taxon>Actinomycetes</taxon>
        <taxon>Propionibacteriales</taxon>
        <taxon>Nocardioidaceae</taxon>
        <taxon>Aeromicrobium</taxon>
    </lineage>
</organism>
<dbReference type="PANTHER" id="PTHR43649:SF34">
    <property type="entry name" value="ABC TRANSPORTER PERIPLASMIC-BINDING PROTEIN YCJN-RELATED"/>
    <property type="match status" value="1"/>
</dbReference>
<comment type="caution">
    <text evidence="6">The sequence shown here is derived from an EMBL/GenBank/DDBJ whole genome shotgun (WGS) entry which is preliminary data.</text>
</comment>
<evidence type="ECO:0000256" key="2">
    <source>
        <dbReference type="ARBA" id="ARBA00022448"/>
    </source>
</evidence>
<feature type="region of interest" description="Disordered" evidence="4">
    <location>
        <begin position="387"/>
        <end position="407"/>
    </location>
</feature>
<proteinExistence type="inferred from homology"/>
<evidence type="ECO:0000256" key="3">
    <source>
        <dbReference type="ARBA" id="ARBA00022729"/>
    </source>
</evidence>
<dbReference type="EMBL" id="JAVDWH010000001">
    <property type="protein sequence ID" value="MDR7086149.1"/>
    <property type="molecule type" value="Genomic_DNA"/>
</dbReference>
<accession>A0ABU1ULY2</accession>
<name>A0ABU1ULY2_9ACTN</name>
<dbReference type="Pfam" id="PF01547">
    <property type="entry name" value="SBP_bac_1"/>
    <property type="match status" value="1"/>
</dbReference>
<dbReference type="PROSITE" id="PS51257">
    <property type="entry name" value="PROKAR_LIPOPROTEIN"/>
    <property type="match status" value="1"/>
</dbReference>
<feature type="signal peptide" evidence="5">
    <location>
        <begin position="1"/>
        <end position="25"/>
    </location>
</feature>
<keyword evidence="7" id="KW-1185">Reference proteome</keyword>
<comment type="similarity">
    <text evidence="1">Belongs to the bacterial solute-binding protein 1 family.</text>
</comment>